<organism evidence="2 3">
    <name type="scientific">Acetobacterium tundrae</name>
    <dbReference type="NCBI Taxonomy" id="132932"/>
    <lineage>
        <taxon>Bacteria</taxon>
        <taxon>Bacillati</taxon>
        <taxon>Bacillota</taxon>
        <taxon>Clostridia</taxon>
        <taxon>Eubacteriales</taxon>
        <taxon>Eubacteriaceae</taxon>
        <taxon>Acetobacterium</taxon>
    </lineage>
</organism>
<protein>
    <recommendedName>
        <fullName evidence="4">DUF4760 domain-containing protein</fullName>
    </recommendedName>
</protein>
<proteinExistence type="predicted"/>
<feature type="transmembrane region" description="Helical" evidence="1">
    <location>
        <begin position="6"/>
        <end position="28"/>
    </location>
</feature>
<accession>A0ABR6WKF1</accession>
<reference evidence="2 3" key="1">
    <citation type="journal article" date="2020" name="mSystems">
        <title>Defining Genomic and Predicted Metabolic Features of the Acetobacterium Genus.</title>
        <authorList>
            <person name="Ross D.E."/>
            <person name="Marshall C.W."/>
            <person name="Gulliver D."/>
            <person name="May H.D."/>
            <person name="Norman R.S."/>
        </authorList>
    </citation>
    <scope>NUCLEOTIDE SEQUENCE [LARGE SCALE GENOMIC DNA]</scope>
    <source>
        <strain evidence="2 3">DSM 9173</strain>
    </source>
</reference>
<gene>
    <name evidence="2" type="ORF">GH807_06125</name>
</gene>
<name>A0ABR6WKF1_9FIRM</name>
<sequence>MDNFDSLFFGIFTGSLVSLIVAAVSYSIEKRRLSAAIWNSSRKLINDFKLLLVDNIDFDQLTKESLLDTIKRSEFNHKVRDWKNYHRSPYSLNIMDLDFILSHSKMAQLMMNLQKNIAHLSLVVDGFMNAFLNDKLENAYGDVDIEKLFAVITSEYEQKLVKTTERYLDDIVRHLKK</sequence>
<keyword evidence="1" id="KW-0812">Transmembrane</keyword>
<evidence type="ECO:0000313" key="2">
    <source>
        <dbReference type="EMBL" id="MBC3796630.1"/>
    </source>
</evidence>
<keyword evidence="1" id="KW-0472">Membrane</keyword>
<dbReference type="EMBL" id="WJBB01000005">
    <property type="protein sequence ID" value="MBC3796630.1"/>
    <property type="molecule type" value="Genomic_DNA"/>
</dbReference>
<evidence type="ECO:0000313" key="3">
    <source>
        <dbReference type="Proteomes" id="UP000653358"/>
    </source>
</evidence>
<keyword evidence="1" id="KW-1133">Transmembrane helix</keyword>
<dbReference type="RefSeq" id="WP_148602395.1">
    <property type="nucleotide sequence ID" value="NZ_RXYB01000002.1"/>
</dbReference>
<evidence type="ECO:0008006" key="4">
    <source>
        <dbReference type="Google" id="ProtNLM"/>
    </source>
</evidence>
<comment type="caution">
    <text evidence="2">The sequence shown here is derived from an EMBL/GenBank/DDBJ whole genome shotgun (WGS) entry which is preliminary data.</text>
</comment>
<dbReference type="Proteomes" id="UP000653358">
    <property type="component" value="Unassembled WGS sequence"/>
</dbReference>
<evidence type="ECO:0000256" key="1">
    <source>
        <dbReference type="SAM" id="Phobius"/>
    </source>
</evidence>
<keyword evidence="3" id="KW-1185">Reference proteome</keyword>